<protein>
    <recommendedName>
        <fullName evidence="2">OCIA domain-containing protein</fullName>
    </recommendedName>
</protein>
<feature type="compositionally biased region" description="Low complexity" evidence="1">
    <location>
        <begin position="89"/>
        <end position="107"/>
    </location>
</feature>
<feature type="region of interest" description="Disordered" evidence="1">
    <location>
        <begin position="408"/>
        <end position="447"/>
    </location>
</feature>
<proteinExistence type="predicted"/>
<dbReference type="Proteomes" id="UP000663829">
    <property type="component" value="Unassembled WGS sequence"/>
</dbReference>
<feature type="region of interest" description="Disordered" evidence="1">
    <location>
        <begin position="483"/>
        <end position="512"/>
    </location>
</feature>
<comment type="caution">
    <text evidence="3">The sequence shown here is derived from an EMBL/GenBank/DDBJ whole genome shotgun (WGS) entry which is preliminary data.</text>
</comment>
<feature type="region of interest" description="Disordered" evidence="1">
    <location>
        <begin position="588"/>
        <end position="607"/>
    </location>
</feature>
<evidence type="ECO:0000313" key="5">
    <source>
        <dbReference type="Proteomes" id="UP000663829"/>
    </source>
</evidence>
<dbReference type="EMBL" id="CAJOBC010001840">
    <property type="protein sequence ID" value="CAF3701765.1"/>
    <property type="molecule type" value="Genomic_DNA"/>
</dbReference>
<feature type="region of interest" description="Disordered" evidence="1">
    <location>
        <begin position="86"/>
        <end position="140"/>
    </location>
</feature>
<organism evidence="3 5">
    <name type="scientific">Didymodactylos carnosus</name>
    <dbReference type="NCBI Taxonomy" id="1234261"/>
    <lineage>
        <taxon>Eukaryota</taxon>
        <taxon>Metazoa</taxon>
        <taxon>Spiralia</taxon>
        <taxon>Gnathifera</taxon>
        <taxon>Rotifera</taxon>
        <taxon>Eurotatoria</taxon>
        <taxon>Bdelloidea</taxon>
        <taxon>Philodinida</taxon>
        <taxon>Philodinidae</taxon>
        <taxon>Didymodactylos</taxon>
    </lineage>
</organism>
<feature type="region of interest" description="Disordered" evidence="1">
    <location>
        <begin position="742"/>
        <end position="771"/>
    </location>
</feature>
<evidence type="ECO:0000313" key="4">
    <source>
        <dbReference type="EMBL" id="CAF3701765.1"/>
    </source>
</evidence>
<evidence type="ECO:0000259" key="2">
    <source>
        <dbReference type="Pfam" id="PF07051"/>
    </source>
</evidence>
<feature type="compositionally biased region" description="Polar residues" evidence="1">
    <location>
        <begin position="710"/>
        <end position="723"/>
    </location>
</feature>
<evidence type="ECO:0000256" key="1">
    <source>
        <dbReference type="SAM" id="MobiDB-lite"/>
    </source>
</evidence>
<feature type="compositionally biased region" description="Polar residues" evidence="1">
    <location>
        <begin position="411"/>
        <end position="424"/>
    </location>
</feature>
<feature type="region of interest" description="Disordered" evidence="1">
    <location>
        <begin position="1105"/>
        <end position="1180"/>
    </location>
</feature>
<feature type="compositionally biased region" description="Basic and acidic residues" evidence="1">
    <location>
        <begin position="128"/>
        <end position="140"/>
    </location>
</feature>
<feature type="region of interest" description="Disordered" evidence="1">
    <location>
        <begin position="526"/>
        <end position="570"/>
    </location>
</feature>
<dbReference type="AlphaFoldDB" id="A0A814B0S4"/>
<feature type="compositionally biased region" description="Polar residues" evidence="1">
    <location>
        <begin position="742"/>
        <end position="766"/>
    </location>
</feature>
<feature type="compositionally biased region" description="Polar residues" evidence="1">
    <location>
        <begin position="649"/>
        <end position="687"/>
    </location>
</feature>
<feature type="region of interest" description="Disordered" evidence="1">
    <location>
        <begin position="796"/>
        <end position="816"/>
    </location>
</feature>
<accession>A0A814B0S4</accession>
<feature type="compositionally biased region" description="Polar residues" evidence="1">
    <location>
        <begin position="526"/>
        <end position="566"/>
    </location>
</feature>
<dbReference type="OrthoDB" id="10011435at2759"/>
<name>A0A814B0S4_9BILA</name>
<reference evidence="3" key="1">
    <citation type="submission" date="2021-02" db="EMBL/GenBank/DDBJ databases">
        <authorList>
            <person name="Nowell W R."/>
        </authorList>
    </citation>
    <scope>NUCLEOTIDE SEQUENCE</scope>
</reference>
<dbReference type="Proteomes" id="UP000681722">
    <property type="component" value="Unassembled WGS sequence"/>
</dbReference>
<dbReference type="EMBL" id="CAJNOQ010001840">
    <property type="protein sequence ID" value="CAF0922661.1"/>
    <property type="molecule type" value="Genomic_DNA"/>
</dbReference>
<feature type="region of interest" description="Disordered" evidence="1">
    <location>
        <begin position="863"/>
        <end position="966"/>
    </location>
</feature>
<feature type="compositionally biased region" description="Polar residues" evidence="1">
    <location>
        <begin position="590"/>
        <end position="607"/>
    </location>
</feature>
<feature type="domain" description="OCIA" evidence="2">
    <location>
        <begin position="966"/>
        <end position="1030"/>
    </location>
</feature>
<feature type="compositionally biased region" description="Polar residues" evidence="1">
    <location>
        <begin position="1114"/>
        <end position="1124"/>
    </location>
</feature>
<evidence type="ECO:0000313" key="3">
    <source>
        <dbReference type="EMBL" id="CAF0922661.1"/>
    </source>
</evidence>
<dbReference type="Pfam" id="PF07051">
    <property type="entry name" value="OCIA"/>
    <property type="match status" value="1"/>
</dbReference>
<sequence length="1180" mass="131213">MTDDSAKSALTTPSDMTKSVFNYEHLLTNSTINSINFGGLTTSVTSSTSDYNDNHHNNRNSSLFDGIGMCESMTESYCSVATSELGDDGTITNSPDTTITTNGTPGPKLEKKDSSGKNMLKKRRSRRAQYDAEGHSPHHHGLDKIEIVNIEEQNEFDTNSDESWLCQAPRSIRDPSPNLISWVHKEFKSNDISATKHRLLCKLDDMSNARTIRSMSCHNFPAGQENDGVKRSNTSDEVKPVNSLTEHVQNYWTNTVRENVLYLLELINPLDNRPPFLSINDNKSIDTTKIFQSNSVRKLSLKMRLLTLSMDSINSTNENDDRLSAYDSLDDDNVQESDVWKNKCLQENILKAITNERYVIENLTKQCSLMKKDNYQCSMDSLDLEWDDAVDTLDNNIDSLINIQSISQQQRTASPGVTNSNTRPVSPVRLSGTSPLRHGYTINPTSTTISSITRSRDVSRERELYDYTDVEVMAKIQLENLRQSEKQGPLSKRHGGSTNTLLGGESRDSSPASVFAANVSNDDYTKYQHSSTKSRFGNSHSPVSRHTSTHSGQSTPRRSHSPNPSANGYKRKNSYVVTESQYANVLPSVSPRSASPATQNWSGRGTPTIPSQLETCLETSYINTDSFDADDDQQQIQLNSYSLQGVNSTNELNRTGGSNISLASTNSHASSNSGHRASASTVRSSVPNKPPAAPKAGVKTNAGPPKQNYRRSTTQTITTSNNYKVPVVDNANMKLNNGLVNQSRSNLLPSNQSKPPTTTTRQSSNRPIYPYRGSQTQVATYPSQTNYNNNANDIQSVKHQQPPAPPQRGTKVQQPNFGSTYTTNQLAEATAYINENNLLSDVINKPVVPVRAVLPQRRTILPQSSVHSSNEKLPATNVETNGHHTMDSVPSSTIPRSSSTLSQGRKSGLPLPVGNQLKRPSIASVSRYSSSNTIPSSQSSDSVGMSQPSIQHQQPQIPDNMSPSQSWNEGSVPFCAITAAVLTWGRINNRISPKFYGFKVFTGITFAYALGKISYITTCRKKILEQLPDSNLARAVLNQQNPYSREFVQDIVQPPQLVPSSIYTTDESDDEHHVQQKLLPVETPREDEKRYYTYDELRKKNREEYDSRFRGTKQKNGTTSTNERNIVVKSPEPPSRLEDRSNSRLPTQFPTATVDDSIERINRKDGKKIRRNQYGDEVYE</sequence>
<gene>
    <name evidence="3" type="ORF">GPM918_LOCUS9742</name>
    <name evidence="4" type="ORF">SRO942_LOCUS9743</name>
</gene>
<feature type="compositionally biased region" description="Low complexity" evidence="1">
    <location>
        <begin position="929"/>
        <end position="958"/>
    </location>
</feature>
<dbReference type="InterPro" id="IPR009764">
    <property type="entry name" value="OCIA_dom"/>
</dbReference>
<keyword evidence="5" id="KW-1185">Reference proteome</keyword>
<feature type="compositionally biased region" description="Low complexity" evidence="1">
    <location>
        <begin position="888"/>
        <end position="902"/>
    </location>
</feature>
<feature type="region of interest" description="Disordered" evidence="1">
    <location>
        <begin position="649"/>
        <end position="725"/>
    </location>
</feature>